<evidence type="ECO:0000313" key="1">
    <source>
        <dbReference type="EMBL" id="KAF0741794.1"/>
    </source>
</evidence>
<proteinExistence type="predicted"/>
<reference evidence="1 2" key="1">
    <citation type="submission" date="2019-07" db="EMBL/GenBank/DDBJ databases">
        <title>Genomics analysis of Aphanomyces spp. identifies a new class of oomycete effector associated with host adaptation.</title>
        <authorList>
            <person name="Gaulin E."/>
        </authorList>
    </citation>
    <scope>NUCLEOTIDE SEQUENCE [LARGE SCALE GENOMIC DNA]</scope>
    <source>
        <strain evidence="1 2">ATCC 201684</strain>
    </source>
</reference>
<sequence>MVLKTTLPPLAPTVQTLKRSYADTIRHSIDDITSLLLTTQLKEEQGVLAEKVHVSDRDSVQKKLVAVLIAARPNTPVHMRMQLPLLAKKLDSILLRLAKTKAEYMDPSTLLGRLQEVRTMRQAKKQCTEHFMK</sequence>
<dbReference type="EMBL" id="VJMJ01000034">
    <property type="protein sequence ID" value="KAF0741794.1"/>
    <property type="molecule type" value="Genomic_DNA"/>
</dbReference>
<gene>
    <name evidence="1" type="ORF">Ae201684_002987</name>
</gene>
<dbReference type="VEuPathDB" id="FungiDB:AeMF1_008509"/>
<name>A0A6G0XMU6_9STRA</name>
<evidence type="ECO:0000313" key="2">
    <source>
        <dbReference type="Proteomes" id="UP000481153"/>
    </source>
</evidence>
<dbReference type="AlphaFoldDB" id="A0A6G0XMU6"/>
<protein>
    <submittedName>
        <fullName evidence="1">Uncharacterized protein</fullName>
    </submittedName>
</protein>
<keyword evidence="2" id="KW-1185">Reference proteome</keyword>
<organism evidence="1 2">
    <name type="scientific">Aphanomyces euteiches</name>
    <dbReference type="NCBI Taxonomy" id="100861"/>
    <lineage>
        <taxon>Eukaryota</taxon>
        <taxon>Sar</taxon>
        <taxon>Stramenopiles</taxon>
        <taxon>Oomycota</taxon>
        <taxon>Saprolegniomycetes</taxon>
        <taxon>Saprolegniales</taxon>
        <taxon>Verrucalvaceae</taxon>
        <taxon>Aphanomyces</taxon>
    </lineage>
</organism>
<accession>A0A6G0XMU6</accession>
<comment type="caution">
    <text evidence="1">The sequence shown here is derived from an EMBL/GenBank/DDBJ whole genome shotgun (WGS) entry which is preliminary data.</text>
</comment>
<dbReference type="Proteomes" id="UP000481153">
    <property type="component" value="Unassembled WGS sequence"/>
</dbReference>